<dbReference type="Gene3D" id="3.30.420.10">
    <property type="entry name" value="Ribonuclease H-like superfamily/Ribonuclease H"/>
    <property type="match status" value="1"/>
</dbReference>
<proteinExistence type="predicted"/>
<comment type="caution">
    <text evidence="1">The sequence shown here is derived from an EMBL/GenBank/DDBJ whole genome shotgun (WGS) entry which is preliminary data.</text>
</comment>
<dbReference type="InterPro" id="IPR036397">
    <property type="entry name" value="RNaseH_sf"/>
</dbReference>
<evidence type="ECO:0000313" key="1">
    <source>
        <dbReference type="EMBL" id="RDY12047.1"/>
    </source>
</evidence>
<keyword evidence="2" id="KW-1185">Reference proteome</keyword>
<dbReference type="Proteomes" id="UP000257109">
    <property type="component" value="Unassembled WGS sequence"/>
</dbReference>
<dbReference type="AlphaFoldDB" id="A0A371IAI4"/>
<dbReference type="OrthoDB" id="1700743at2759"/>
<evidence type="ECO:0008006" key="3">
    <source>
        <dbReference type="Google" id="ProtNLM"/>
    </source>
</evidence>
<organism evidence="1 2">
    <name type="scientific">Mucuna pruriens</name>
    <name type="common">Velvet bean</name>
    <name type="synonym">Dolichos pruriens</name>
    <dbReference type="NCBI Taxonomy" id="157652"/>
    <lineage>
        <taxon>Eukaryota</taxon>
        <taxon>Viridiplantae</taxon>
        <taxon>Streptophyta</taxon>
        <taxon>Embryophyta</taxon>
        <taxon>Tracheophyta</taxon>
        <taxon>Spermatophyta</taxon>
        <taxon>Magnoliopsida</taxon>
        <taxon>eudicotyledons</taxon>
        <taxon>Gunneridae</taxon>
        <taxon>Pentapetalae</taxon>
        <taxon>rosids</taxon>
        <taxon>fabids</taxon>
        <taxon>Fabales</taxon>
        <taxon>Fabaceae</taxon>
        <taxon>Papilionoideae</taxon>
        <taxon>50 kb inversion clade</taxon>
        <taxon>NPAAA clade</taxon>
        <taxon>indigoferoid/millettioid clade</taxon>
        <taxon>Phaseoleae</taxon>
        <taxon>Mucuna</taxon>
    </lineage>
</organism>
<gene>
    <name evidence="1" type="ORF">CR513_03209</name>
</gene>
<dbReference type="EMBL" id="QJKJ01000539">
    <property type="protein sequence ID" value="RDY12047.1"/>
    <property type="molecule type" value="Genomic_DNA"/>
</dbReference>
<name>A0A371IAI4_MUCPR</name>
<dbReference type="GO" id="GO:0003676">
    <property type="term" value="F:nucleic acid binding"/>
    <property type="evidence" value="ECO:0007669"/>
    <property type="project" value="InterPro"/>
</dbReference>
<sequence length="134" mass="15911">MLQKMTNPNRKDWSRLLEDALWAHRTAYRTSLGMSLYWIVFGKTFHLPMELENKAYWVVKQCNVACDQAGELYKQKVKKFHDQKILRKDFHVGQKVLVFNSRLKLIASMLRSRWDEPFVITNIFPHGAVQLKDE</sequence>
<reference evidence="1" key="1">
    <citation type="submission" date="2018-05" db="EMBL/GenBank/DDBJ databases">
        <title>Draft genome of Mucuna pruriens seed.</title>
        <authorList>
            <person name="Nnadi N.E."/>
            <person name="Vos R."/>
            <person name="Hasami M.H."/>
            <person name="Devisetty U.K."/>
            <person name="Aguiy J.C."/>
        </authorList>
    </citation>
    <scope>NUCLEOTIDE SEQUENCE [LARGE SCALE GENOMIC DNA]</scope>
    <source>
        <strain evidence="1">JCA_2017</strain>
    </source>
</reference>
<protein>
    <recommendedName>
        <fullName evidence="3">Reverse transcriptase domain-containing protein</fullName>
    </recommendedName>
</protein>
<accession>A0A371IAI4</accession>
<feature type="non-terminal residue" evidence="1">
    <location>
        <position position="1"/>
    </location>
</feature>
<evidence type="ECO:0000313" key="2">
    <source>
        <dbReference type="Proteomes" id="UP000257109"/>
    </source>
</evidence>